<keyword evidence="5" id="KW-1185">Reference proteome</keyword>
<dbReference type="RefSeq" id="WP_398659467.1">
    <property type="nucleotide sequence ID" value="NZ_JBITDC010000013.1"/>
</dbReference>
<evidence type="ECO:0000256" key="1">
    <source>
        <dbReference type="ARBA" id="ARBA00022741"/>
    </source>
</evidence>
<dbReference type="Pfam" id="PF00005">
    <property type="entry name" value="ABC_tran"/>
    <property type="match status" value="1"/>
</dbReference>
<name>A0ABW7Y998_STRCE</name>
<dbReference type="EMBL" id="JBITDC010000013">
    <property type="protein sequence ID" value="MFI5678959.1"/>
    <property type="molecule type" value="Genomic_DNA"/>
</dbReference>
<reference evidence="4 5" key="1">
    <citation type="submission" date="2024-10" db="EMBL/GenBank/DDBJ databases">
        <title>The Natural Products Discovery Center: Release of the First 8490 Sequenced Strains for Exploring Actinobacteria Biosynthetic Diversity.</title>
        <authorList>
            <person name="Kalkreuter E."/>
            <person name="Kautsar S.A."/>
            <person name="Yang D."/>
            <person name="Bader C.D."/>
            <person name="Teijaro C.N."/>
            <person name="Fluegel L."/>
            <person name="Davis C.M."/>
            <person name="Simpson J.R."/>
            <person name="Lauterbach L."/>
            <person name="Steele A.D."/>
            <person name="Gui C."/>
            <person name="Meng S."/>
            <person name="Li G."/>
            <person name="Viehrig K."/>
            <person name="Ye F."/>
            <person name="Su P."/>
            <person name="Kiefer A.F."/>
            <person name="Nichols A."/>
            <person name="Cepeda A.J."/>
            <person name="Yan W."/>
            <person name="Fan B."/>
            <person name="Jiang Y."/>
            <person name="Adhikari A."/>
            <person name="Zheng C.-J."/>
            <person name="Schuster L."/>
            <person name="Cowan T.M."/>
            <person name="Smanski M.J."/>
            <person name="Chevrette M.G."/>
            <person name="De Carvalho L.P.S."/>
            <person name="Shen B."/>
        </authorList>
    </citation>
    <scope>NUCLEOTIDE SEQUENCE [LARGE SCALE GENOMIC DNA]</scope>
    <source>
        <strain evidence="4 5">NPDC051599</strain>
    </source>
</reference>
<evidence type="ECO:0000256" key="2">
    <source>
        <dbReference type="ARBA" id="ARBA00022840"/>
    </source>
</evidence>
<organism evidence="4 5">
    <name type="scientific">Streptomyces cellulosae</name>
    <dbReference type="NCBI Taxonomy" id="1968"/>
    <lineage>
        <taxon>Bacteria</taxon>
        <taxon>Bacillati</taxon>
        <taxon>Actinomycetota</taxon>
        <taxon>Actinomycetes</taxon>
        <taxon>Kitasatosporales</taxon>
        <taxon>Streptomycetaceae</taxon>
        <taxon>Streptomyces</taxon>
    </lineage>
</organism>
<proteinExistence type="predicted"/>
<sequence>MAAIAIETSNLHKTYRGGGREVHAVRGISLSVREGEAFGLLGPNGAGKSTTFGMLTTRVQPTSGSMRVAGADPVADPVSVKRRIGAVTQHNTLDRQLTALENLEFRGRFAGLSVRTARQRGQELLERFGLGDRGDAMVHRLSGGQAQRVMIARALLTRPAVLFLDEPTSGLDPQTRVNLWEMLREMHAEGQTILLTTHYLEEAEALCERITVVDHGRTLASGSLEELTSLKGGDSVVSVVHEPGTSLMNVLEPVRRIPGVSRTEADDATLRVFTDRLHGVVPAVLRASLDAGLLVLDVSVRRPSLETVFLALTGREYRE</sequence>
<protein>
    <submittedName>
        <fullName evidence="4">ABC transporter ATP-binding protein</fullName>
    </submittedName>
</protein>
<dbReference type="PROSITE" id="PS00211">
    <property type="entry name" value="ABC_TRANSPORTER_1"/>
    <property type="match status" value="1"/>
</dbReference>
<keyword evidence="2 4" id="KW-0067">ATP-binding</keyword>
<dbReference type="InterPro" id="IPR027417">
    <property type="entry name" value="P-loop_NTPase"/>
</dbReference>
<keyword evidence="1" id="KW-0547">Nucleotide-binding</keyword>
<dbReference type="GO" id="GO:0005524">
    <property type="term" value="F:ATP binding"/>
    <property type="evidence" value="ECO:0007669"/>
    <property type="project" value="UniProtKB-KW"/>
</dbReference>
<evidence type="ECO:0000313" key="5">
    <source>
        <dbReference type="Proteomes" id="UP001612415"/>
    </source>
</evidence>
<dbReference type="SUPFAM" id="SSF52540">
    <property type="entry name" value="P-loop containing nucleoside triphosphate hydrolases"/>
    <property type="match status" value="1"/>
</dbReference>
<dbReference type="PANTHER" id="PTHR43582:SF5">
    <property type="entry name" value="ABC TRANSPORTER"/>
    <property type="match status" value="1"/>
</dbReference>
<dbReference type="SMART" id="SM00382">
    <property type="entry name" value="AAA"/>
    <property type="match status" value="1"/>
</dbReference>
<comment type="caution">
    <text evidence="4">The sequence shown here is derived from an EMBL/GenBank/DDBJ whole genome shotgun (WGS) entry which is preliminary data.</text>
</comment>
<feature type="domain" description="ABC transporter" evidence="3">
    <location>
        <begin position="6"/>
        <end position="240"/>
    </location>
</feature>
<dbReference type="PROSITE" id="PS50893">
    <property type="entry name" value="ABC_TRANSPORTER_2"/>
    <property type="match status" value="1"/>
</dbReference>
<dbReference type="PANTHER" id="PTHR43582">
    <property type="entry name" value="LINEARMYCIN RESISTANCE ATP-BINDING PROTEIN LNRL"/>
    <property type="match status" value="1"/>
</dbReference>
<accession>A0ABW7Y998</accession>
<evidence type="ECO:0000313" key="4">
    <source>
        <dbReference type="EMBL" id="MFI5678959.1"/>
    </source>
</evidence>
<dbReference type="InterPro" id="IPR003593">
    <property type="entry name" value="AAA+_ATPase"/>
</dbReference>
<dbReference type="InterPro" id="IPR017871">
    <property type="entry name" value="ABC_transporter-like_CS"/>
</dbReference>
<dbReference type="InterPro" id="IPR003439">
    <property type="entry name" value="ABC_transporter-like_ATP-bd"/>
</dbReference>
<evidence type="ECO:0000259" key="3">
    <source>
        <dbReference type="PROSITE" id="PS50893"/>
    </source>
</evidence>
<dbReference type="Proteomes" id="UP001612415">
    <property type="component" value="Unassembled WGS sequence"/>
</dbReference>
<dbReference type="Gene3D" id="3.40.50.300">
    <property type="entry name" value="P-loop containing nucleotide triphosphate hydrolases"/>
    <property type="match status" value="1"/>
</dbReference>
<gene>
    <name evidence="4" type="ORF">ACIA8P_30595</name>
</gene>